<dbReference type="InterPro" id="IPR001296">
    <property type="entry name" value="Glyco_trans_1"/>
</dbReference>
<dbReference type="Proteomes" id="UP000435649">
    <property type="component" value="Unassembled WGS sequence"/>
</dbReference>
<dbReference type="RefSeq" id="WP_154416835.1">
    <property type="nucleotide sequence ID" value="NZ_VUNS01000002.1"/>
</dbReference>
<dbReference type="EMBL" id="VUNS01000002">
    <property type="protein sequence ID" value="MST95822.1"/>
    <property type="molecule type" value="Genomic_DNA"/>
</dbReference>
<keyword evidence="3" id="KW-1185">Reference proteome</keyword>
<organism evidence="2 3">
    <name type="scientific">Victivallis lenta</name>
    <dbReference type="NCBI Taxonomy" id="2606640"/>
    <lineage>
        <taxon>Bacteria</taxon>
        <taxon>Pseudomonadati</taxon>
        <taxon>Lentisphaerota</taxon>
        <taxon>Lentisphaeria</taxon>
        <taxon>Victivallales</taxon>
        <taxon>Victivallaceae</taxon>
        <taxon>Victivallis</taxon>
    </lineage>
</organism>
<reference evidence="2 3" key="1">
    <citation type="submission" date="2019-08" db="EMBL/GenBank/DDBJ databases">
        <title>In-depth cultivation of the pig gut microbiome towards novel bacterial diversity and tailored functional studies.</title>
        <authorList>
            <person name="Wylensek D."/>
            <person name="Hitch T.C.A."/>
            <person name="Clavel T."/>
        </authorList>
    </citation>
    <scope>NUCLEOTIDE SEQUENCE [LARGE SCALE GENOMIC DNA]</scope>
    <source>
        <strain evidence="2 3">BBE-744-WT-12</strain>
    </source>
</reference>
<dbReference type="Pfam" id="PF00534">
    <property type="entry name" value="Glycos_transf_1"/>
    <property type="match status" value="1"/>
</dbReference>
<name>A0A844FYL6_9BACT</name>
<accession>A0A844FYL6</accession>
<comment type="caution">
    <text evidence="2">The sequence shown here is derived from an EMBL/GenBank/DDBJ whole genome shotgun (WGS) entry which is preliminary data.</text>
</comment>
<evidence type="ECO:0000313" key="3">
    <source>
        <dbReference type="Proteomes" id="UP000435649"/>
    </source>
</evidence>
<gene>
    <name evidence="2" type="ORF">FYJ85_02035</name>
</gene>
<dbReference type="GO" id="GO:0016757">
    <property type="term" value="F:glycosyltransferase activity"/>
    <property type="evidence" value="ECO:0007669"/>
    <property type="project" value="InterPro"/>
</dbReference>
<dbReference type="SUPFAM" id="SSF53756">
    <property type="entry name" value="UDP-Glycosyltransferase/glycogen phosphorylase"/>
    <property type="match status" value="1"/>
</dbReference>
<evidence type="ECO:0000259" key="1">
    <source>
        <dbReference type="Pfam" id="PF00534"/>
    </source>
</evidence>
<evidence type="ECO:0000313" key="2">
    <source>
        <dbReference type="EMBL" id="MST95822.1"/>
    </source>
</evidence>
<keyword evidence="2" id="KW-0808">Transferase</keyword>
<dbReference type="AlphaFoldDB" id="A0A844FYL6"/>
<dbReference type="CDD" id="cd03801">
    <property type="entry name" value="GT4_PimA-like"/>
    <property type="match status" value="1"/>
</dbReference>
<protein>
    <submittedName>
        <fullName evidence="2">Glycosyltransferase family 4 protein</fullName>
    </submittedName>
</protein>
<proteinExistence type="predicted"/>
<sequence>MKIAICWTGYSGYMAACWQALCACRGLQVRIYSPETRYHYAPEILEKLPIQIFTAEELSAGKLVRAVVQQGPDLIFVSGFSYKPFRQLLRVRELKTAKVVMCMDAAWRGQLRQFAARVVYAPYVRRTSAVVVAGERGRQYARYLGYAANRIFGSTYGCDYARFSPAMAVRRKAPEGWPRSFVYIGRYAKIKGLDTLLEAYRRYRRARQDAWPLHCFGNGDLRDQLLQTEGVVDHGFLQPQELQEELSRHGAMILPSKHEPWGVALAEAAASGLPIICSDACCSGLDIVRQLYDGLVFAAGDAGQLTRAMLYLHDHRDSLPEFGARAQVYAQAYSAENWARRWEWIIENVMESE</sequence>
<feature type="domain" description="Glycosyl transferase family 1" evidence="1">
    <location>
        <begin position="178"/>
        <end position="325"/>
    </location>
</feature>
<dbReference type="Gene3D" id="3.40.50.2000">
    <property type="entry name" value="Glycogen Phosphorylase B"/>
    <property type="match status" value="2"/>
</dbReference>
<dbReference type="PANTHER" id="PTHR12526">
    <property type="entry name" value="GLYCOSYLTRANSFERASE"/>
    <property type="match status" value="1"/>
</dbReference>
<dbReference type="PROSITE" id="PS51257">
    <property type="entry name" value="PROKAR_LIPOPROTEIN"/>
    <property type="match status" value="1"/>
</dbReference>